<dbReference type="EMBL" id="CP012117">
    <property type="protein sequence ID" value="ANP26916.1"/>
    <property type="molecule type" value="Genomic_DNA"/>
</dbReference>
<dbReference type="PATRIC" id="fig|1630135.4.peg.362"/>
<evidence type="ECO:0008006" key="4">
    <source>
        <dbReference type="Google" id="ProtNLM"/>
    </source>
</evidence>
<evidence type="ECO:0000313" key="3">
    <source>
        <dbReference type="Proteomes" id="UP000092596"/>
    </source>
</evidence>
<dbReference type="STRING" id="1630135.DAD186_03590"/>
<dbReference type="Proteomes" id="UP000092596">
    <property type="component" value="Chromosome"/>
</dbReference>
<sequence length="160" mass="17356">MSEGAKPAQDERDPHLGGVEERVRHASVSGEPIAVAEMVRLVEDRRCGALVTFDGLVRDHDEGRGVERLAYEAHPSAGDVMREVVRTIGERYPDVLVAASHRHGALEVGDSALVAAVAAPHRARAFEACADLVDEVKARVPIWKDQYFSDGSHEWVAAIG</sequence>
<dbReference type="Gene3D" id="3.90.1170.40">
    <property type="entry name" value="Molybdopterin biosynthesis MoaE subunit"/>
    <property type="match status" value="1"/>
</dbReference>
<dbReference type="PANTHER" id="PTHR23404">
    <property type="entry name" value="MOLYBDOPTERIN SYNTHASE RELATED"/>
    <property type="match status" value="1"/>
</dbReference>
<accession>A0A1B0ZG38</accession>
<dbReference type="SUPFAM" id="SSF54690">
    <property type="entry name" value="Molybdopterin synthase subunit MoaE"/>
    <property type="match status" value="1"/>
</dbReference>
<reference evidence="2 3" key="1">
    <citation type="submission" date="2015-06" db="EMBL/GenBank/DDBJ databases">
        <title>Investigation of pathophysiology for high-risk pregnancy and development of treatment modality based on it.</title>
        <authorList>
            <person name="Kim B.-C."/>
            <person name="Lim S."/>
        </authorList>
    </citation>
    <scope>NUCLEOTIDE SEQUENCE [LARGE SCALE GENOMIC DNA]</scope>
    <source>
        <strain evidence="2 3">AD1-86</strain>
    </source>
</reference>
<proteinExistence type="predicted"/>
<protein>
    <recommendedName>
        <fullName evidence="4">Molybdenum cofactor biosynthesis protein MoaE</fullName>
    </recommendedName>
</protein>
<dbReference type="InterPro" id="IPR003448">
    <property type="entry name" value="Mopterin_biosynth_MoaE"/>
</dbReference>
<dbReference type="GO" id="GO:0006777">
    <property type="term" value="P:Mo-molybdopterin cofactor biosynthetic process"/>
    <property type="evidence" value="ECO:0007669"/>
    <property type="project" value="InterPro"/>
</dbReference>
<feature type="compositionally biased region" description="Basic and acidic residues" evidence="1">
    <location>
        <begin position="8"/>
        <end position="24"/>
    </location>
</feature>
<evidence type="ECO:0000313" key="2">
    <source>
        <dbReference type="EMBL" id="ANP26916.1"/>
    </source>
</evidence>
<organism evidence="2 3">
    <name type="scientific">Dermabacter vaginalis</name>
    <dbReference type="NCBI Taxonomy" id="1630135"/>
    <lineage>
        <taxon>Bacteria</taxon>
        <taxon>Bacillati</taxon>
        <taxon>Actinomycetota</taxon>
        <taxon>Actinomycetes</taxon>
        <taxon>Micrococcales</taxon>
        <taxon>Dermabacteraceae</taxon>
        <taxon>Dermabacter</taxon>
    </lineage>
</organism>
<dbReference type="AlphaFoldDB" id="A0A1B0ZG38"/>
<dbReference type="RefSeq" id="WP_082991032.1">
    <property type="nucleotide sequence ID" value="NZ_CP012117.1"/>
</dbReference>
<evidence type="ECO:0000256" key="1">
    <source>
        <dbReference type="SAM" id="MobiDB-lite"/>
    </source>
</evidence>
<dbReference type="InterPro" id="IPR036563">
    <property type="entry name" value="MoaE_sf"/>
</dbReference>
<dbReference type="CDD" id="cd00756">
    <property type="entry name" value="MoaE"/>
    <property type="match status" value="1"/>
</dbReference>
<feature type="region of interest" description="Disordered" evidence="1">
    <location>
        <begin position="1"/>
        <end position="25"/>
    </location>
</feature>
<dbReference type="KEGG" id="dva:DAD186_03590"/>
<name>A0A1B0ZG38_9MICO</name>
<gene>
    <name evidence="2" type="ORF">DAD186_03590</name>
</gene>
<dbReference type="Pfam" id="PF02391">
    <property type="entry name" value="MoaE"/>
    <property type="match status" value="1"/>
</dbReference>